<dbReference type="Proteomes" id="UP000276379">
    <property type="component" value="Unassembled WGS sequence"/>
</dbReference>
<reference evidence="2 3" key="1">
    <citation type="submission" date="2017-10" db="EMBL/GenBank/DDBJ databases">
        <title>Draft genome of actinobacteria isolated from guarana (Paullinia cupana (Mart.) Ducke.</title>
        <authorList>
            <person name="Siqueira K.A."/>
            <person name="Liotti R.G."/>
            <person name="Mendes T.A."/>
            <person name="Soares M.A."/>
        </authorList>
    </citation>
    <scope>NUCLEOTIDE SEQUENCE [LARGE SCALE GENOMIC DNA]</scope>
    <source>
        <strain evidence="2 3">199</strain>
    </source>
</reference>
<feature type="transmembrane region" description="Helical" evidence="1">
    <location>
        <begin position="132"/>
        <end position="154"/>
    </location>
</feature>
<keyword evidence="1" id="KW-1133">Transmembrane helix</keyword>
<organism evidence="2 3">
    <name type="scientific">Streptomyces griseofuscus</name>
    <dbReference type="NCBI Taxonomy" id="146922"/>
    <lineage>
        <taxon>Bacteria</taxon>
        <taxon>Bacillati</taxon>
        <taxon>Actinomycetota</taxon>
        <taxon>Actinomycetes</taxon>
        <taxon>Kitasatosporales</taxon>
        <taxon>Streptomycetaceae</taxon>
        <taxon>Streptomyces</taxon>
    </lineage>
</organism>
<gene>
    <name evidence="2" type="ORF">CQW44_32885</name>
</gene>
<evidence type="ECO:0000313" key="2">
    <source>
        <dbReference type="EMBL" id="RRQ79939.1"/>
    </source>
</evidence>
<evidence type="ECO:0000256" key="1">
    <source>
        <dbReference type="SAM" id="Phobius"/>
    </source>
</evidence>
<name>A0A426RXI7_9ACTN</name>
<keyword evidence="3" id="KW-1185">Reference proteome</keyword>
<evidence type="ECO:0000313" key="3">
    <source>
        <dbReference type="Proteomes" id="UP000276379"/>
    </source>
</evidence>
<feature type="transmembrane region" description="Helical" evidence="1">
    <location>
        <begin position="40"/>
        <end position="60"/>
    </location>
</feature>
<sequence length="183" mass="20259">MASKASSETRPAGGRAEIPSLPQLGTTWYEHGVRYWLRRAWIAFGLLVVSALLVFFSLSLYDGFTSEWSPAARTAADWVQIAGSCIAVVWGWLKQRRDHRAGLLDPPGPLDSAFARRDHNRRTPGLVAAGRGLLLVLAPVMPMVAAWCVGWFLAHLTVREYPSEVGARRWLEAQKGRSGTYRG</sequence>
<dbReference type="EMBL" id="PDES01000017">
    <property type="protein sequence ID" value="RRQ79939.1"/>
    <property type="molecule type" value="Genomic_DNA"/>
</dbReference>
<keyword evidence="1" id="KW-0472">Membrane</keyword>
<dbReference type="AlphaFoldDB" id="A0A426RXI7"/>
<comment type="caution">
    <text evidence="2">The sequence shown here is derived from an EMBL/GenBank/DDBJ whole genome shotgun (WGS) entry which is preliminary data.</text>
</comment>
<protein>
    <submittedName>
        <fullName evidence="2">Uncharacterized protein</fullName>
    </submittedName>
</protein>
<accession>A0A426RXI7</accession>
<proteinExistence type="predicted"/>
<feature type="transmembrane region" description="Helical" evidence="1">
    <location>
        <begin position="75"/>
        <end position="93"/>
    </location>
</feature>
<dbReference type="RefSeq" id="WP_125207826.1">
    <property type="nucleotide sequence ID" value="NZ_PDER01000001.1"/>
</dbReference>
<keyword evidence="1" id="KW-0812">Transmembrane</keyword>